<sequence>MVILDLLRDPLVHVASAGGLALLLGAAALHKLHDQRAFAEVLRRYAQVLGRWCAAALWLQLLPVLEVLAAVGVLLSLCWPLAALPALALLVLYAGVLAAAVSDGAAVEDCGCHFGARRQPPSQALVWRNLLLALAAGNLLATVGERPLTWLDGFTLVFAFISVAALYLLANQLIANRATPRQRP</sequence>
<keyword evidence="5 8" id="KW-0812">Transmembrane</keyword>
<evidence type="ECO:0000259" key="9">
    <source>
        <dbReference type="Pfam" id="PF07291"/>
    </source>
</evidence>
<dbReference type="AlphaFoldDB" id="A0A9E6TZA3"/>
<name>A0A9E6TZA3_9PSED</name>
<reference evidence="10 11" key="2">
    <citation type="journal article" date="2021" name="Microorganisms">
        <title>The Ever-Expanding Pseudomonas Genus: Description of 43 New Species and Partition of the Pseudomonas putida Group.</title>
        <authorList>
            <person name="Girard L."/>
            <person name="Lood C."/>
            <person name="Hofte M."/>
            <person name="Vandamme P."/>
            <person name="Rokni-Zadeh H."/>
            <person name="van Noort V."/>
            <person name="Lavigne R."/>
            <person name="De Mot R."/>
        </authorList>
    </citation>
    <scope>NUCLEOTIDE SEQUENCE [LARGE SCALE GENOMIC DNA]</scope>
    <source>
        <strain evidence="10 11">RW9S1A</strain>
    </source>
</reference>
<gene>
    <name evidence="10" type="ORF">HU772_009660</name>
</gene>
<evidence type="ECO:0000313" key="11">
    <source>
        <dbReference type="Proteomes" id="UP000633418"/>
    </source>
</evidence>
<evidence type="ECO:0000313" key="10">
    <source>
        <dbReference type="EMBL" id="QXI40312.1"/>
    </source>
</evidence>
<keyword evidence="7 8" id="KW-0472">Membrane</keyword>
<organism evidence="10 11">
    <name type="scientific">Pseudomonas xantholysinigenes</name>
    <dbReference type="NCBI Taxonomy" id="2745490"/>
    <lineage>
        <taxon>Bacteria</taxon>
        <taxon>Pseudomonadati</taxon>
        <taxon>Pseudomonadota</taxon>
        <taxon>Gammaproteobacteria</taxon>
        <taxon>Pseudomonadales</taxon>
        <taxon>Pseudomonadaceae</taxon>
        <taxon>Pseudomonas</taxon>
    </lineage>
</organism>
<feature type="transmembrane region" description="Helical" evidence="8">
    <location>
        <begin position="52"/>
        <end position="75"/>
    </location>
</feature>
<dbReference type="Proteomes" id="UP000633418">
    <property type="component" value="Chromosome"/>
</dbReference>
<reference evidence="10 11" key="1">
    <citation type="journal article" date="2020" name="Microorganisms">
        <title>Reliable Identification of Environmental Pseudomonas Isolates Using the rpoD Gene.</title>
        <authorList>
            <consortium name="The Broad Institute Genome Sequencing Platform"/>
            <person name="Girard L."/>
            <person name="Lood C."/>
            <person name="Rokni-Zadeh H."/>
            <person name="van Noort V."/>
            <person name="Lavigne R."/>
            <person name="De Mot R."/>
        </authorList>
    </citation>
    <scope>NUCLEOTIDE SEQUENCE [LARGE SCALE GENOMIC DNA]</scope>
    <source>
        <strain evidence="10 11">RW9S1A</strain>
    </source>
</reference>
<protein>
    <recommendedName>
        <fullName evidence="4">Methylamine utilization protein MauE</fullName>
    </recommendedName>
</protein>
<evidence type="ECO:0000256" key="1">
    <source>
        <dbReference type="ARBA" id="ARBA00003475"/>
    </source>
</evidence>
<proteinExistence type="predicted"/>
<evidence type="ECO:0000256" key="8">
    <source>
        <dbReference type="SAM" id="Phobius"/>
    </source>
</evidence>
<keyword evidence="6 8" id="KW-1133">Transmembrane helix</keyword>
<comment type="pathway">
    <text evidence="3">One-carbon metabolism; methylamine degradation.</text>
</comment>
<feature type="transmembrane region" description="Helical" evidence="8">
    <location>
        <begin position="12"/>
        <end position="32"/>
    </location>
</feature>
<evidence type="ECO:0000256" key="4">
    <source>
        <dbReference type="ARBA" id="ARBA00019078"/>
    </source>
</evidence>
<accession>A0A9E6TZA3</accession>
<evidence type="ECO:0000256" key="5">
    <source>
        <dbReference type="ARBA" id="ARBA00022692"/>
    </source>
</evidence>
<dbReference type="GO" id="GO:0030416">
    <property type="term" value="P:methylamine metabolic process"/>
    <property type="evidence" value="ECO:0007669"/>
    <property type="project" value="InterPro"/>
</dbReference>
<dbReference type="EMBL" id="CP077095">
    <property type="protein sequence ID" value="QXI40312.1"/>
    <property type="molecule type" value="Genomic_DNA"/>
</dbReference>
<feature type="transmembrane region" description="Helical" evidence="8">
    <location>
        <begin position="150"/>
        <end position="170"/>
    </location>
</feature>
<dbReference type="InterPro" id="IPR009908">
    <property type="entry name" value="Methylamine_util_MauE"/>
</dbReference>
<dbReference type="RefSeq" id="WP_186660976.1">
    <property type="nucleotide sequence ID" value="NZ_CP077095.1"/>
</dbReference>
<feature type="domain" description="Methylamine utilisation protein MauE" evidence="9">
    <location>
        <begin position="15"/>
        <end position="140"/>
    </location>
</feature>
<comment type="subcellular location">
    <subcellularLocation>
        <location evidence="2">Membrane</location>
        <topology evidence="2">Multi-pass membrane protein</topology>
    </subcellularLocation>
</comment>
<feature type="transmembrane region" description="Helical" evidence="8">
    <location>
        <begin position="81"/>
        <end position="104"/>
    </location>
</feature>
<feature type="transmembrane region" description="Helical" evidence="8">
    <location>
        <begin position="125"/>
        <end position="144"/>
    </location>
</feature>
<dbReference type="GO" id="GO:0016020">
    <property type="term" value="C:membrane"/>
    <property type="evidence" value="ECO:0007669"/>
    <property type="project" value="UniProtKB-SubCell"/>
</dbReference>
<evidence type="ECO:0000256" key="7">
    <source>
        <dbReference type="ARBA" id="ARBA00023136"/>
    </source>
</evidence>
<dbReference type="KEGG" id="pxn:HU772_009660"/>
<evidence type="ECO:0000256" key="6">
    <source>
        <dbReference type="ARBA" id="ARBA00022989"/>
    </source>
</evidence>
<dbReference type="Pfam" id="PF07291">
    <property type="entry name" value="MauE"/>
    <property type="match status" value="1"/>
</dbReference>
<keyword evidence="11" id="KW-1185">Reference proteome</keyword>
<evidence type="ECO:0000256" key="3">
    <source>
        <dbReference type="ARBA" id="ARBA00004856"/>
    </source>
</evidence>
<evidence type="ECO:0000256" key="2">
    <source>
        <dbReference type="ARBA" id="ARBA00004141"/>
    </source>
</evidence>
<comment type="function">
    <text evidence="1">May be specifically involved in the processing, transport, and/or maturation of the MADH beta-subunit.</text>
</comment>